<sequence>MGQPESRLAILSEEAAAQFSRAAQPATKDGGTTKGVETPKFQKIVKMTTASLCVLCVPLSAAGVACAEDLSDLRSASAAPSQLTLRTSNFNTTRRDDSLTEAEIEEFAGAAADSFVVLFRDVIKHDGAKFVVDERLAAEYGFGGSSEQLALIVNSLNGAADNPYVDAQSDRSWGSFGSCVVTGVLGFSPFQIDYNLLGKYIYEKSWKKVADLLKRYAKKEIAKKSGNIVLKQIIKSTPAGFAAWLGVYAVGCAAKEAWNWWEV</sequence>
<evidence type="ECO:0000313" key="2">
    <source>
        <dbReference type="Proteomes" id="UP001211044"/>
    </source>
</evidence>
<protein>
    <recommendedName>
        <fullName evidence="3">TPM domain-containing protein</fullName>
    </recommendedName>
</protein>
<dbReference type="RefSeq" id="WP_004805793.1">
    <property type="nucleotide sequence ID" value="NZ_CP116394.1"/>
</dbReference>
<reference evidence="1" key="1">
    <citation type="submission" date="2023-01" db="EMBL/GenBank/DDBJ databases">
        <title>Comparative Genomic Analysis of the Clinically-Derived Winkia Strain NY0527 Provides Evidence into the Taxonomic Reassignment of Winkia neuii and Characterizes Their Virulence Traits.</title>
        <authorList>
            <person name="Cai X."/>
            <person name="Peng Y."/>
            <person name="Li M."/>
            <person name="Qiu Y."/>
            <person name="Wang Y."/>
            <person name="Xu L."/>
            <person name="Hou Q."/>
        </authorList>
    </citation>
    <scope>NUCLEOTIDE SEQUENCE</scope>
    <source>
        <strain evidence="1">NY0527</strain>
    </source>
</reference>
<dbReference type="AlphaFoldDB" id="A0AB38XQU5"/>
<dbReference type="KEGG" id="wne:PIG85_03070"/>
<dbReference type="Proteomes" id="UP001211044">
    <property type="component" value="Chromosome"/>
</dbReference>
<accession>A0AB38XQU5</accession>
<gene>
    <name evidence="1" type="ORF">PIG85_03070</name>
</gene>
<evidence type="ECO:0008006" key="3">
    <source>
        <dbReference type="Google" id="ProtNLM"/>
    </source>
</evidence>
<dbReference type="EMBL" id="CP116394">
    <property type="protein sequence ID" value="WCE46643.1"/>
    <property type="molecule type" value="Genomic_DNA"/>
</dbReference>
<organism evidence="1 2">
    <name type="scientific">Winkia neuii subsp. anitrata</name>
    <dbReference type="NCBI Taxonomy" id="29318"/>
    <lineage>
        <taxon>Bacteria</taxon>
        <taxon>Bacillati</taxon>
        <taxon>Actinomycetota</taxon>
        <taxon>Actinomycetes</taxon>
        <taxon>Actinomycetales</taxon>
        <taxon>Actinomycetaceae</taxon>
        <taxon>Winkia</taxon>
    </lineage>
</organism>
<proteinExistence type="predicted"/>
<evidence type="ECO:0000313" key="1">
    <source>
        <dbReference type="EMBL" id="WCE46643.1"/>
    </source>
</evidence>
<name>A0AB38XQU5_9ACTO</name>